<feature type="compositionally biased region" description="Polar residues" evidence="1">
    <location>
        <begin position="80"/>
        <end position="96"/>
    </location>
</feature>
<dbReference type="EMBL" id="UINC01018145">
    <property type="protein sequence ID" value="SVA75929.1"/>
    <property type="molecule type" value="Genomic_DNA"/>
</dbReference>
<name>A0A381YFU3_9ZZZZ</name>
<dbReference type="InterPro" id="IPR025924">
    <property type="entry name" value="YHYH_dom"/>
</dbReference>
<feature type="domain" description="YHYH" evidence="2">
    <location>
        <begin position="229"/>
        <end position="317"/>
    </location>
</feature>
<proteinExistence type="predicted"/>
<gene>
    <name evidence="3" type="ORF">METZ01_LOCUS128783</name>
</gene>
<reference evidence="3" key="1">
    <citation type="submission" date="2018-05" db="EMBL/GenBank/DDBJ databases">
        <authorList>
            <person name="Lanie J.A."/>
            <person name="Ng W.-L."/>
            <person name="Kazmierczak K.M."/>
            <person name="Andrzejewski T.M."/>
            <person name="Davidsen T.M."/>
            <person name="Wayne K.J."/>
            <person name="Tettelin H."/>
            <person name="Glass J.I."/>
            <person name="Rusch D."/>
            <person name="Podicherti R."/>
            <person name="Tsui H.-C.T."/>
            <person name="Winkler M.E."/>
        </authorList>
    </citation>
    <scope>NUCLEOTIDE SEQUENCE</scope>
</reference>
<protein>
    <recommendedName>
        <fullName evidence="2">YHYH domain-containing protein</fullName>
    </recommendedName>
</protein>
<evidence type="ECO:0000256" key="1">
    <source>
        <dbReference type="SAM" id="MobiDB-lite"/>
    </source>
</evidence>
<evidence type="ECO:0000313" key="3">
    <source>
        <dbReference type="EMBL" id="SVA75929.1"/>
    </source>
</evidence>
<accession>A0A381YFU3</accession>
<organism evidence="3">
    <name type="scientific">marine metagenome</name>
    <dbReference type="NCBI Taxonomy" id="408172"/>
    <lineage>
        <taxon>unclassified sequences</taxon>
        <taxon>metagenomes</taxon>
        <taxon>ecological metagenomes</taxon>
    </lineage>
</organism>
<dbReference type="PANTHER" id="PTHR30289">
    <property type="entry name" value="UNCHARACTERIZED PROTEIN YBCL-RELATED"/>
    <property type="match status" value="1"/>
</dbReference>
<evidence type="ECO:0000259" key="2">
    <source>
        <dbReference type="Pfam" id="PF14240"/>
    </source>
</evidence>
<feature type="region of interest" description="Disordered" evidence="1">
    <location>
        <begin position="25"/>
        <end position="96"/>
    </location>
</feature>
<dbReference type="AlphaFoldDB" id="A0A381YFU3"/>
<feature type="compositionally biased region" description="Low complexity" evidence="1">
    <location>
        <begin position="26"/>
        <end position="48"/>
    </location>
</feature>
<dbReference type="PANTHER" id="PTHR30289:SF8">
    <property type="entry name" value="YHYH DOMAIN-CONTAINING PROTEIN"/>
    <property type="match status" value="1"/>
</dbReference>
<dbReference type="Pfam" id="PF14240">
    <property type="entry name" value="YHYH"/>
    <property type="match status" value="1"/>
</dbReference>
<sequence>MPQAILTIGMLLVAISGCTSQRMELSTYTPSPTSTPKPSTTSKDVPTKASTATPIPAEESQAVNGSPGTPIPASGRDRQATATQPASQPFTIDSTLCNDGQGPDCTKLRLGDDYLTTSGPAKGYLYSCIGKNPNAPGSIESKITWIDFAHKTWNFLKKLWLPRGTFSPAAGIYSETTTGEKRQITVNNLPVDGKIGDWPMTNYVALTEIDPNPGIPTVRNLSFSYFADPSEAISPSCVSLGAIGVTKNGVVIFNASDARGEDAVAREIVDEFGGHPAMSEYHYHFIPERLDSEYLEDGHSGIVGYINDGFPIYGYKGIGGIEMSNGDLDLCHGHKHGTSGYHYHATLEFPYTIGCYMGNEVSSSPGRGAPPRRQPPRNRP</sequence>